<reference evidence="1" key="2">
    <citation type="journal article" date="2015" name="Fish Shellfish Immunol.">
        <title>Early steps in the European eel (Anguilla anguilla)-Vibrio vulnificus interaction in the gills: Role of the RtxA13 toxin.</title>
        <authorList>
            <person name="Callol A."/>
            <person name="Pajuelo D."/>
            <person name="Ebbesson L."/>
            <person name="Teles M."/>
            <person name="MacKenzie S."/>
            <person name="Amaro C."/>
        </authorList>
    </citation>
    <scope>NUCLEOTIDE SEQUENCE</scope>
</reference>
<dbReference type="EMBL" id="GBXM01050049">
    <property type="protein sequence ID" value="JAH58528.1"/>
    <property type="molecule type" value="Transcribed_RNA"/>
</dbReference>
<reference evidence="1" key="1">
    <citation type="submission" date="2014-11" db="EMBL/GenBank/DDBJ databases">
        <authorList>
            <person name="Amaro Gonzalez C."/>
        </authorList>
    </citation>
    <scope>NUCLEOTIDE SEQUENCE</scope>
</reference>
<protein>
    <submittedName>
        <fullName evidence="1">Uncharacterized protein</fullName>
    </submittedName>
</protein>
<accession>A0A0E9U0K6</accession>
<sequence>MTCVTDLYIIFAIMNALAY</sequence>
<proteinExistence type="predicted"/>
<name>A0A0E9U0K6_ANGAN</name>
<dbReference type="AlphaFoldDB" id="A0A0E9U0K6"/>
<organism evidence="1">
    <name type="scientific">Anguilla anguilla</name>
    <name type="common">European freshwater eel</name>
    <name type="synonym">Muraena anguilla</name>
    <dbReference type="NCBI Taxonomy" id="7936"/>
    <lineage>
        <taxon>Eukaryota</taxon>
        <taxon>Metazoa</taxon>
        <taxon>Chordata</taxon>
        <taxon>Craniata</taxon>
        <taxon>Vertebrata</taxon>
        <taxon>Euteleostomi</taxon>
        <taxon>Actinopterygii</taxon>
        <taxon>Neopterygii</taxon>
        <taxon>Teleostei</taxon>
        <taxon>Anguilliformes</taxon>
        <taxon>Anguillidae</taxon>
        <taxon>Anguilla</taxon>
    </lineage>
</organism>
<evidence type="ECO:0000313" key="1">
    <source>
        <dbReference type="EMBL" id="JAH58528.1"/>
    </source>
</evidence>